<dbReference type="OrthoDB" id="1443902at2"/>
<reference evidence="1 2" key="1">
    <citation type="journal article" date="2006" name="Int. J. Syst. Evol. Microbiol.">
        <title>Chryseobacterium hispanicum sp. nov., isolated from the drinking water distribution system of Sevilla, Spain.</title>
        <authorList>
            <person name="Gallego V."/>
            <person name="Garcia M.T."/>
            <person name="Ventosa A."/>
        </authorList>
    </citation>
    <scope>NUCLEOTIDE SEQUENCE [LARGE SCALE GENOMIC DNA]</scope>
    <source>
        <strain evidence="1 2">KCTC 22104</strain>
    </source>
</reference>
<dbReference type="EMBL" id="QNUG01000025">
    <property type="protein sequence ID" value="REC69808.1"/>
    <property type="molecule type" value="Genomic_DNA"/>
</dbReference>
<accession>A0A3D9CVZ6</accession>
<evidence type="ECO:0000313" key="1">
    <source>
        <dbReference type="EMBL" id="REC69808.1"/>
    </source>
</evidence>
<sequence>MRNKQPQVILFQDDEIALGYEYDQVPVKLSKDIIIKSIDYDYDKLKEEGVSFVGTTEPSNNSVYFKHPYKKDTYVQDTKNEDYYLKEKVEIFKKIGQQLGAKKILTKVLSLQSEKITTEINADGSVKVVKAEVGVTTIEQKKNESSYEIEDTYELLSNFDLDKNIEDVRLLINDCNLNHESELISLIDARDSKNSGTTLKTRKVKSELTSEYNHLLDISLSLSHPVFNISSSFKKNIEKIQTLKIEIEYTF</sequence>
<protein>
    <submittedName>
        <fullName evidence="1">Uncharacterized protein</fullName>
    </submittedName>
</protein>
<dbReference type="RefSeq" id="WP_116035753.1">
    <property type="nucleotide sequence ID" value="NZ_JBHLVV010000027.1"/>
</dbReference>
<comment type="caution">
    <text evidence="1">The sequence shown here is derived from an EMBL/GenBank/DDBJ whole genome shotgun (WGS) entry which is preliminary data.</text>
</comment>
<name>A0A3D9CVZ6_9FLAO</name>
<evidence type="ECO:0000313" key="2">
    <source>
        <dbReference type="Proteomes" id="UP000256326"/>
    </source>
</evidence>
<keyword evidence="2" id="KW-1185">Reference proteome</keyword>
<dbReference type="Proteomes" id="UP000256326">
    <property type="component" value="Unassembled WGS sequence"/>
</dbReference>
<proteinExistence type="predicted"/>
<gene>
    <name evidence="1" type="ORF">DRF58_12020</name>
</gene>
<organism evidence="1 2">
    <name type="scientific">Epilithonimonas hispanica</name>
    <dbReference type="NCBI Taxonomy" id="358687"/>
    <lineage>
        <taxon>Bacteria</taxon>
        <taxon>Pseudomonadati</taxon>
        <taxon>Bacteroidota</taxon>
        <taxon>Flavobacteriia</taxon>
        <taxon>Flavobacteriales</taxon>
        <taxon>Weeksellaceae</taxon>
        <taxon>Chryseobacterium group</taxon>
        <taxon>Epilithonimonas</taxon>
    </lineage>
</organism>
<dbReference type="AlphaFoldDB" id="A0A3D9CVZ6"/>